<keyword evidence="2" id="KW-1185">Reference proteome</keyword>
<dbReference type="Proteomes" id="UP000386466">
    <property type="component" value="Unassembled WGS sequence"/>
</dbReference>
<reference evidence="1 2" key="1">
    <citation type="submission" date="2019-01" db="EMBL/GenBank/DDBJ databases">
        <authorList>
            <person name="Alioto T."/>
            <person name="Alioto T."/>
        </authorList>
    </citation>
    <scope>NUCLEOTIDE SEQUENCE [LARGE SCALE GENOMIC DNA]</scope>
</reference>
<proteinExistence type="predicted"/>
<name>A0A485NBK8_LYNPA</name>
<protein>
    <submittedName>
        <fullName evidence="1">Low quality protein: piwi-like protein</fullName>
    </submittedName>
</protein>
<evidence type="ECO:0000313" key="2">
    <source>
        <dbReference type="Proteomes" id="UP000386466"/>
    </source>
</evidence>
<dbReference type="Pfam" id="PF23278">
    <property type="entry name" value="Piwi_N"/>
    <property type="match status" value="1"/>
</dbReference>
<gene>
    <name evidence="1" type="ORF">LYPA_23C004073</name>
</gene>
<accession>A0A485NBK8</accession>
<feature type="non-terminal residue" evidence="1">
    <location>
        <position position="1"/>
    </location>
</feature>
<feature type="non-terminal residue" evidence="1">
    <location>
        <position position="71"/>
    </location>
</feature>
<sequence length="71" mass="8294">MQGRVVKLFTNHFRVTSRPELLTYKYNIDYMPEVEDGKVRTDLLCQHKHVIGECPTLDGNSLLLPHQLQKQ</sequence>
<dbReference type="AlphaFoldDB" id="A0A485NBK8"/>
<evidence type="ECO:0000313" key="1">
    <source>
        <dbReference type="EMBL" id="VFV29947.1"/>
    </source>
</evidence>
<organism evidence="1 2">
    <name type="scientific">Lynx pardinus</name>
    <name type="common">Iberian lynx</name>
    <name type="synonym">Felis pardina</name>
    <dbReference type="NCBI Taxonomy" id="191816"/>
    <lineage>
        <taxon>Eukaryota</taxon>
        <taxon>Metazoa</taxon>
        <taxon>Chordata</taxon>
        <taxon>Craniata</taxon>
        <taxon>Vertebrata</taxon>
        <taxon>Euteleostomi</taxon>
        <taxon>Mammalia</taxon>
        <taxon>Eutheria</taxon>
        <taxon>Laurasiatheria</taxon>
        <taxon>Carnivora</taxon>
        <taxon>Feliformia</taxon>
        <taxon>Felidae</taxon>
        <taxon>Felinae</taxon>
        <taxon>Lynx</taxon>
    </lineage>
</organism>
<dbReference type="EMBL" id="CAAGRJ010013373">
    <property type="protein sequence ID" value="VFV29947.1"/>
    <property type="molecule type" value="Genomic_DNA"/>
</dbReference>